<dbReference type="OrthoDB" id="9932926at2759"/>
<dbReference type="Gene3D" id="3.40.30.10">
    <property type="entry name" value="Glutaredoxin"/>
    <property type="match status" value="1"/>
</dbReference>
<dbReference type="EMBL" id="LKEA01000002">
    <property type="protein sequence ID" value="ROW11541.1"/>
    <property type="molecule type" value="Genomic_DNA"/>
</dbReference>
<feature type="compositionally biased region" description="Pro residues" evidence="1">
    <location>
        <begin position="16"/>
        <end position="32"/>
    </location>
</feature>
<dbReference type="AlphaFoldDB" id="A0A423X6K2"/>
<dbReference type="STRING" id="356882.A0A423X6K2"/>
<feature type="compositionally biased region" description="Low complexity" evidence="1">
    <location>
        <begin position="33"/>
        <end position="57"/>
    </location>
</feature>
<evidence type="ECO:0008006" key="4">
    <source>
        <dbReference type="Google" id="ProtNLM"/>
    </source>
</evidence>
<accession>A0A423X6K2</accession>
<feature type="region of interest" description="Disordered" evidence="1">
    <location>
        <begin position="1"/>
        <end position="85"/>
    </location>
</feature>
<reference evidence="2 3" key="1">
    <citation type="submission" date="2015-09" db="EMBL/GenBank/DDBJ databases">
        <title>Host preference determinants of Valsa canker pathogens revealed by comparative genomics.</title>
        <authorList>
            <person name="Yin Z."/>
            <person name="Huang L."/>
        </authorList>
    </citation>
    <scope>NUCLEOTIDE SEQUENCE [LARGE SCALE GENOMIC DNA]</scope>
    <source>
        <strain evidence="2 3">03-1</strain>
    </source>
</reference>
<feature type="region of interest" description="Disordered" evidence="1">
    <location>
        <begin position="185"/>
        <end position="230"/>
    </location>
</feature>
<feature type="compositionally biased region" description="Acidic residues" evidence="1">
    <location>
        <begin position="401"/>
        <end position="417"/>
    </location>
</feature>
<name>A0A423X6K2_9PEZI</name>
<feature type="compositionally biased region" description="Polar residues" evidence="1">
    <location>
        <begin position="307"/>
        <end position="318"/>
    </location>
</feature>
<sequence>MASEEPNGSSSAVAPAPAPATVPAIAPAPAPEAAPEAAPAPTEDKASSASTETAAPAKKTKTKTTKTKAKAKAKAPENVHPDDDPSLWIYTSLTAGNMHIVTATSRLETILRANRVPFKAVDIAVDSRARILWGKRAGKAADGRQRRLPGLVQMGQVLGDMVEIEEWNEYGELKQHVKIHFDEFTQPPKGSIAPVPKYKQPEDKAPHPPAALNPPPAPEREKSAAEEHANRLAEAIREAGAAAQNRGLAGEAAQKGKQMERQARQAELQALREKAQRAKREAEKKGGAGAGSGSGSGSGSSEPPTEAMSQLSVGTTPSAAEGAGVDDARAGLQSPTSGAWRDSGNGAGSNNNNNMGEALRTVQSPTTSSWVPPAESFAGARVASVSADEIAKVESQTLIQEEPEEEAVVDDEGAAKA</sequence>
<dbReference type="SUPFAM" id="SSF52833">
    <property type="entry name" value="Thioredoxin-like"/>
    <property type="match status" value="1"/>
</dbReference>
<dbReference type="InterPro" id="IPR036249">
    <property type="entry name" value="Thioredoxin-like_sf"/>
</dbReference>
<dbReference type="Proteomes" id="UP000283895">
    <property type="component" value="Unassembled WGS sequence"/>
</dbReference>
<organism evidence="2 3">
    <name type="scientific">Cytospora schulzeri</name>
    <dbReference type="NCBI Taxonomy" id="448051"/>
    <lineage>
        <taxon>Eukaryota</taxon>
        <taxon>Fungi</taxon>
        <taxon>Dikarya</taxon>
        <taxon>Ascomycota</taxon>
        <taxon>Pezizomycotina</taxon>
        <taxon>Sordariomycetes</taxon>
        <taxon>Sordariomycetidae</taxon>
        <taxon>Diaporthales</taxon>
        <taxon>Cytosporaceae</taxon>
        <taxon>Cytospora</taxon>
    </lineage>
</organism>
<dbReference type="PANTHER" id="PTHR48125:SF10">
    <property type="entry name" value="OS12G0136300 PROTEIN"/>
    <property type="match status" value="1"/>
</dbReference>
<feature type="region of interest" description="Disordered" evidence="1">
    <location>
        <begin position="243"/>
        <end position="373"/>
    </location>
</feature>
<dbReference type="PANTHER" id="PTHR48125">
    <property type="entry name" value="LP07818P1"/>
    <property type="match status" value="1"/>
</dbReference>
<evidence type="ECO:0000256" key="1">
    <source>
        <dbReference type="SAM" id="MobiDB-lite"/>
    </source>
</evidence>
<feature type="compositionally biased region" description="Polar residues" evidence="1">
    <location>
        <begin position="1"/>
        <end position="11"/>
    </location>
</feature>
<feature type="compositionally biased region" description="Gly residues" evidence="1">
    <location>
        <begin position="287"/>
        <end position="298"/>
    </location>
</feature>
<feature type="region of interest" description="Disordered" evidence="1">
    <location>
        <begin position="395"/>
        <end position="417"/>
    </location>
</feature>
<feature type="compositionally biased region" description="Basic and acidic residues" evidence="1">
    <location>
        <begin position="218"/>
        <end position="230"/>
    </location>
</feature>
<keyword evidence="3" id="KW-1185">Reference proteome</keyword>
<gene>
    <name evidence="2" type="ORF">VMCG_01108</name>
</gene>
<comment type="caution">
    <text evidence="2">The sequence shown here is derived from an EMBL/GenBank/DDBJ whole genome shotgun (WGS) entry which is preliminary data.</text>
</comment>
<feature type="compositionally biased region" description="Polar residues" evidence="1">
    <location>
        <begin position="361"/>
        <end position="370"/>
    </location>
</feature>
<evidence type="ECO:0000313" key="2">
    <source>
        <dbReference type="EMBL" id="ROW11541.1"/>
    </source>
</evidence>
<feature type="compositionally biased region" description="Pro residues" evidence="1">
    <location>
        <begin position="207"/>
        <end position="217"/>
    </location>
</feature>
<evidence type="ECO:0000313" key="3">
    <source>
        <dbReference type="Proteomes" id="UP000283895"/>
    </source>
</evidence>
<feature type="compositionally biased region" description="Basic and acidic residues" evidence="1">
    <location>
        <begin position="257"/>
        <end position="286"/>
    </location>
</feature>
<feature type="compositionally biased region" description="Basic and acidic residues" evidence="1">
    <location>
        <begin position="74"/>
        <end position="83"/>
    </location>
</feature>
<protein>
    <recommendedName>
        <fullName evidence="4">Glutaredoxin domain-containing protein</fullName>
    </recommendedName>
</protein>
<proteinExistence type="predicted"/>
<feature type="compositionally biased region" description="Basic residues" evidence="1">
    <location>
        <begin position="58"/>
        <end position="73"/>
    </location>
</feature>